<reference evidence="1" key="2">
    <citation type="submission" date="2015-02" db="UniProtKB">
        <authorList>
            <consortium name="EnsemblMetazoa"/>
        </authorList>
    </citation>
    <scope>IDENTIFICATION</scope>
</reference>
<organism evidence="1 2">
    <name type="scientific">Strigamia maritima</name>
    <name type="common">European centipede</name>
    <name type="synonym">Geophilus maritimus</name>
    <dbReference type="NCBI Taxonomy" id="126957"/>
    <lineage>
        <taxon>Eukaryota</taxon>
        <taxon>Metazoa</taxon>
        <taxon>Ecdysozoa</taxon>
        <taxon>Arthropoda</taxon>
        <taxon>Myriapoda</taxon>
        <taxon>Chilopoda</taxon>
        <taxon>Pleurostigmophora</taxon>
        <taxon>Geophilomorpha</taxon>
        <taxon>Linotaeniidae</taxon>
        <taxon>Strigamia</taxon>
    </lineage>
</organism>
<sequence length="73" mass="8181">MDTPISLVVKRASWCAICPWEENSETIWESISGPELSVRFIVPVRRTRSDVINDAITLQMTISAMTGEVTNNN</sequence>
<dbReference type="EnsemblMetazoa" id="SMAR013529-RA">
    <property type="protein sequence ID" value="SMAR013529-PA"/>
    <property type="gene ID" value="SMAR013529"/>
</dbReference>
<keyword evidence="2" id="KW-1185">Reference proteome</keyword>
<dbReference type="AlphaFoldDB" id="T1JI48"/>
<reference evidence="2" key="1">
    <citation type="submission" date="2011-05" db="EMBL/GenBank/DDBJ databases">
        <authorList>
            <person name="Richards S.R."/>
            <person name="Qu J."/>
            <person name="Jiang H."/>
            <person name="Jhangiani S.N."/>
            <person name="Agravi P."/>
            <person name="Goodspeed R."/>
            <person name="Gross S."/>
            <person name="Mandapat C."/>
            <person name="Jackson L."/>
            <person name="Mathew T."/>
            <person name="Pu L."/>
            <person name="Thornton R."/>
            <person name="Saada N."/>
            <person name="Wilczek-Boney K.B."/>
            <person name="Lee S."/>
            <person name="Kovar C."/>
            <person name="Wu Y."/>
            <person name="Scherer S.E."/>
            <person name="Worley K.C."/>
            <person name="Muzny D.M."/>
            <person name="Gibbs R."/>
        </authorList>
    </citation>
    <scope>NUCLEOTIDE SEQUENCE</scope>
    <source>
        <strain evidence="2">Brora</strain>
    </source>
</reference>
<evidence type="ECO:0000313" key="2">
    <source>
        <dbReference type="Proteomes" id="UP000014500"/>
    </source>
</evidence>
<proteinExistence type="predicted"/>
<dbReference type="Proteomes" id="UP000014500">
    <property type="component" value="Unassembled WGS sequence"/>
</dbReference>
<accession>T1JI48</accession>
<dbReference type="HOGENOM" id="CLU_2707952_0_0_1"/>
<protein>
    <submittedName>
        <fullName evidence="1">Uncharacterized protein</fullName>
    </submittedName>
</protein>
<evidence type="ECO:0000313" key="1">
    <source>
        <dbReference type="EnsemblMetazoa" id="SMAR013529-PA"/>
    </source>
</evidence>
<name>T1JI48_STRMM</name>
<dbReference type="EMBL" id="JH431916">
    <property type="status" value="NOT_ANNOTATED_CDS"/>
    <property type="molecule type" value="Genomic_DNA"/>
</dbReference>